<dbReference type="InterPro" id="IPR050214">
    <property type="entry name" value="Cys_Synth/Cystath_Beta-Synth"/>
</dbReference>
<sequence length="442" mass="48677">MYHAWFAAQDDPNERYPLTEVVYYSRSGGLLEVQHDMAALAQRSPEEWKRLFDERWMRTTWPYGSGVWGKKEWVCPIVADDNVVSMFEGGTNLFWAERFGREIGLDDLWIKMCGNSHTGSFKDLGMTVLVSVVKQMISEGKPIRAIACASTGDTSAALAAYGAAAGIPTIVFLPKGKVSIAQLVQPVAHGALVLALDTDFDGCMRIVREITANPDNGIYLANSLNSLRVEGQKTVGIEIVQQFDWEVPDWIIIPGGNLGNTFALGKGLLMMYELGLINRLPRIVTAQAANANPLYRSYLTGFREYEPIKAQPTAASAIQIGDPVSINRAISILRRFNGIVEQATEQELADAAARADRTGAYACPHTGVALAALIKLVQRGEIKRSDRVVVISTAHGLKFSRFKVEYHEGTLRDVVGHYANPPIELPPDVDAVRRAIEQRFGE</sequence>
<evidence type="ECO:0000256" key="2">
    <source>
        <dbReference type="ARBA" id="ARBA00005517"/>
    </source>
</evidence>
<dbReference type="InterPro" id="IPR036052">
    <property type="entry name" value="TrpB-like_PALP_sf"/>
</dbReference>
<proteinExistence type="inferred from homology"/>
<dbReference type="STRING" id="1707952.A6A03_13730"/>
<dbReference type="NCBIfam" id="TIGR00260">
    <property type="entry name" value="thrC"/>
    <property type="match status" value="1"/>
</dbReference>
<dbReference type="EC" id="4.2.3.1" evidence="4"/>
<protein>
    <recommendedName>
        <fullName evidence="4">Threonine synthase</fullName>
        <ecNumber evidence="4">4.2.3.1</ecNumber>
    </recommendedName>
</protein>
<dbReference type="Gene3D" id="3.40.50.1100">
    <property type="match status" value="2"/>
</dbReference>
<dbReference type="GO" id="GO:0004795">
    <property type="term" value="F:threonine synthase activity"/>
    <property type="evidence" value="ECO:0007669"/>
    <property type="project" value="UniProtKB-UniRule"/>
</dbReference>
<evidence type="ECO:0000259" key="6">
    <source>
        <dbReference type="Pfam" id="PF00291"/>
    </source>
</evidence>
<dbReference type="GO" id="GO:0009088">
    <property type="term" value="P:threonine biosynthetic process"/>
    <property type="evidence" value="ECO:0007669"/>
    <property type="project" value="UniProtKB-UniRule"/>
</dbReference>
<dbReference type="RefSeq" id="WP_066787052.1">
    <property type="nucleotide sequence ID" value="NZ_LWQS01000051.1"/>
</dbReference>
<dbReference type="PANTHER" id="PTHR10314">
    <property type="entry name" value="CYSTATHIONINE BETA-SYNTHASE"/>
    <property type="match status" value="1"/>
</dbReference>
<evidence type="ECO:0000256" key="1">
    <source>
        <dbReference type="ARBA" id="ARBA00001933"/>
    </source>
</evidence>
<dbReference type="InterPro" id="IPR004450">
    <property type="entry name" value="Thr_synthase-like"/>
</dbReference>
<feature type="domain" description="Tryptophan synthase beta chain-like PALP" evidence="6">
    <location>
        <begin position="84"/>
        <end position="393"/>
    </location>
</feature>
<evidence type="ECO:0000313" key="8">
    <source>
        <dbReference type="Proteomes" id="UP000078287"/>
    </source>
</evidence>
<dbReference type="InterPro" id="IPR001926">
    <property type="entry name" value="TrpB-like_PALP"/>
</dbReference>
<dbReference type="AlphaFoldDB" id="A0A178MCP1"/>
<organism evidence="7 8">
    <name type="scientific">Chloroflexus islandicus</name>
    <dbReference type="NCBI Taxonomy" id="1707952"/>
    <lineage>
        <taxon>Bacteria</taxon>
        <taxon>Bacillati</taxon>
        <taxon>Chloroflexota</taxon>
        <taxon>Chloroflexia</taxon>
        <taxon>Chloroflexales</taxon>
        <taxon>Chloroflexineae</taxon>
        <taxon>Chloroflexaceae</taxon>
        <taxon>Chloroflexus</taxon>
    </lineage>
</organism>
<gene>
    <name evidence="7" type="ORF">A6A03_13730</name>
</gene>
<comment type="caution">
    <text evidence="7">The sequence shown here is derived from an EMBL/GenBank/DDBJ whole genome shotgun (WGS) entry which is preliminary data.</text>
</comment>
<feature type="modified residue" description="N6-(pyridoxal phosphate)lysine" evidence="5">
    <location>
        <position position="122"/>
    </location>
</feature>
<dbReference type="OrthoDB" id="9778118at2"/>
<evidence type="ECO:0000256" key="4">
    <source>
        <dbReference type="NCBIfam" id="TIGR00260"/>
    </source>
</evidence>
<evidence type="ECO:0000256" key="3">
    <source>
        <dbReference type="ARBA" id="ARBA00022898"/>
    </source>
</evidence>
<comment type="cofactor">
    <cofactor evidence="1 5">
        <name>pyridoxal 5'-phosphate</name>
        <dbReference type="ChEBI" id="CHEBI:597326"/>
    </cofactor>
</comment>
<reference evidence="7 8" key="1">
    <citation type="submission" date="2016-04" db="EMBL/GenBank/DDBJ databases">
        <title>Chloroflexus islandicus sp. nov., a thermophilic filamentous anoxygenic phototrophic bacterium from geyser Strokkur (Iceland).</title>
        <authorList>
            <person name="Gaisin V.A."/>
            <person name="Kalashnikov A.M."/>
            <person name="Sukhacheva M.V."/>
            <person name="Grouzdev D.S."/>
            <person name="Ivanov T.M."/>
            <person name="Kuznetsov B."/>
            <person name="Gorlenko V.M."/>
        </authorList>
    </citation>
    <scope>NUCLEOTIDE SEQUENCE [LARGE SCALE GENOMIC DNA]</scope>
    <source>
        <strain evidence="8">isl-2</strain>
    </source>
</reference>
<dbReference type="FunFam" id="3.40.50.1100:FF:000013">
    <property type="entry name" value="Threonine synthase"/>
    <property type="match status" value="1"/>
</dbReference>
<dbReference type="Proteomes" id="UP000078287">
    <property type="component" value="Unassembled WGS sequence"/>
</dbReference>
<evidence type="ECO:0000256" key="5">
    <source>
        <dbReference type="PIRSR" id="PIRSR604450-51"/>
    </source>
</evidence>
<dbReference type="Pfam" id="PF00291">
    <property type="entry name" value="PALP"/>
    <property type="match status" value="1"/>
</dbReference>
<keyword evidence="3 5" id="KW-0663">Pyridoxal phosphate</keyword>
<evidence type="ECO:0000313" key="7">
    <source>
        <dbReference type="EMBL" id="OAN45798.1"/>
    </source>
</evidence>
<dbReference type="CDD" id="cd01563">
    <property type="entry name" value="Thr-synth_1"/>
    <property type="match status" value="1"/>
</dbReference>
<name>A0A178MCP1_9CHLR</name>
<dbReference type="EMBL" id="LWQS01000051">
    <property type="protein sequence ID" value="OAN45798.1"/>
    <property type="molecule type" value="Genomic_DNA"/>
</dbReference>
<comment type="similarity">
    <text evidence="2">Belongs to the threonine synthase family.</text>
</comment>
<keyword evidence="8" id="KW-1185">Reference proteome</keyword>
<dbReference type="SUPFAM" id="SSF53686">
    <property type="entry name" value="Tryptophan synthase beta subunit-like PLP-dependent enzymes"/>
    <property type="match status" value="1"/>
</dbReference>
<accession>A0A178MCP1</accession>